<reference evidence="17" key="1">
    <citation type="submission" date="2025-08" db="UniProtKB">
        <authorList>
            <consortium name="RefSeq"/>
        </authorList>
    </citation>
    <scope>IDENTIFICATION</scope>
</reference>
<evidence type="ECO:0000256" key="7">
    <source>
        <dbReference type="ARBA" id="ARBA00022820"/>
    </source>
</evidence>
<dbReference type="InterPro" id="IPR043504">
    <property type="entry name" value="Peptidase_S1_PA_chymotrypsin"/>
</dbReference>
<dbReference type="SMART" id="SM00020">
    <property type="entry name" value="Tryp_SPc"/>
    <property type="match status" value="1"/>
</dbReference>
<keyword evidence="10" id="KW-1015">Disulfide bond</keyword>
<keyword evidence="16" id="KW-1185">Reference proteome</keyword>
<dbReference type="InterPro" id="IPR033116">
    <property type="entry name" value="TRYPSIN_SER"/>
</dbReference>
<keyword evidence="6 13" id="KW-0378">Hydrolase</keyword>
<dbReference type="PANTHER" id="PTHR24252:SF7">
    <property type="entry name" value="HYALIN"/>
    <property type="match status" value="1"/>
</dbReference>
<evidence type="ECO:0000313" key="16">
    <source>
        <dbReference type="Proteomes" id="UP000694867"/>
    </source>
</evidence>
<evidence type="ECO:0000259" key="15">
    <source>
        <dbReference type="PROSITE" id="PS50240"/>
    </source>
</evidence>
<dbReference type="InterPro" id="IPR001254">
    <property type="entry name" value="Trypsin_dom"/>
</dbReference>
<comment type="catalytic activity">
    <reaction evidence="11">
        <text>Selective cleavage of 103-Arg-|-Ser-104 and 124-Ile-|-Ile-125 bonds in Limulus clotting factor B to form activated factor B. Cleavage of -Pro-Arg-|-Xaa- bonds in synthetic substrates.</text>
        <dbReference type="EC" id="3.4.21.84"/>
    </reaction>
</comment>
<evidence type="ECO:0000256" key="3">
    <source>
        <dbReference type="ARBA" id="ARBA00022670"/>
    </source>
</evidence>
<keyword evidence="4 14" id="KW-0732">Signal</keyword>
<dbReference type="PANTHER" id="PTHR24252">
    <property type="entry name" value="ACROSIN-RELATED"/>
    <property type="match status" value="1"/>
</dbReference>
<dbReference type="GO" id="GO:0007155">
    <property type="term" value="P:cell adhesion"/>
    <property type="evidence" value="ECO:0007669"/>
    <property type="project" value="UniProtKB-KW"/>
</dbReference>
<dbReference type="GO" id="GO:0042381">
    <property type="term" value="P:hemolymph coagulation"/>
    <property type="evidence" value="ECO:0007669"/>
    <property type="project" value="UniProtKB-KW"/>
</dbReference>
<keyword evidence="1" id="KW-0245">EGF-like domain</keyword>
<dbReference type="InterPro" id="IPR009003">
    <property type="entry name" value="Peptidase_S1_PA"/>
</dbReference>
<feature type="signal peptide" evidence="14">
    <location>
        <begin position="1"/>
        <end position="24"/>
    </location>
</feature>
<dbReference type="Pfam" id="PF00089">
    <property type="entry name" value="Trypsin"/>
    <property type="match status" value="1"/>
</dbReference>
<dbReference type="SUPFAM" id="SSF50494">
    <property type="entry name" value="Trypsin-like serine proteases"/>
    <property type="match status" value="1"/>
</dbReference>
<feature type="domain" description="Peptidase S1" evidence="15">
    <location>
        <begin position="57"/>
        <end position="298"/>
    </location>
</feature>
<protein>
    <recommendedName>
        <fullName evidence="12">limulus clotting factor C</fullName>
        <ecNumber evidence="12">3.4.21.84</ecNumber>
    </recommendedName>
</protein>
<dbReference type="Proteomes" id="UP000694867">
    <property type="component" value="Unplaced"/>
</dbReference>
<keyword evidence="3 13" id="KW-0645">Protease</keyword>
<evidence type="ECO:0000256" key="10">
    <source>
        <dbReference type="ARBA" id="ARBA00023157"/>
    </source>
</evidence>
<evidence type="ECO:0000256" key="2">
    <source>
        <dbReference type="ARBA" id="ARBA00022659"/>
    </source>
</evidence>
<dbReference type="GO" id="GO:0004252">
    <property type="term" value="F:serine-type endopeptidase activity"/>
    <property type="evidence" value="ECO:0007669"/>
    <property type="project" value="InterPro"/>
</dbReference>
<keyword evidence="8 13" id="KW-0720">Serine protease</keyword>
<evidence type="ECO:0000256" key="4">
    <source>
        <dbReference type="ARBA" id="ARBA00022729"/>
    </source>
</evidence>
<gene>
    <name evidence="17" type="primary">LOC100899511</name>
</gene>
<proteinExistence type="predicted"/>
<dbReference type="InterPro" id="IPR018114">
    <property type="entry name" value="TRYPSIN_HIS"/>
</dbReference>
<name>A0AAJ6QW46_9ACAR</name>
<dbReference type="Gene3D" id="2.40.10.10">
    <property type="entry name" value="Trypsin-like serine proteases"/>
    <property type="match status" value="1"/>
</dbReference>
<dbReference type="PROSITE" id="PS50240">
    <property type="entry name" value="TRYPSIN_DOM"/>
    <property type="match status" value="1"/>
</dbReference>
<dbReference type="EC" id="3.4.21.84" evidence="12"/>
<dbReference type="GeneID" id="100899511"/>
<accession>A0AAJ6QW46</accession>
<keyword evidence="17" id="KW-0472">Membrane</keyword>
<evidence type="ECO:0000256" key="13">
    <source>
        <dbReference type="RuleBase" id="RU363034"/>
    </source>
</evidence>
<keyword evidence="5" id="KW-0430">Lectin</keyword>
<evidence type="ECO:0000256" key="6">
    <source>
        <dbReference type="ARBA" id="ARBA00022801"/>
    </source>
</evidence>
<keyword evidence="9" id="KW-0130">Cell adhesion</keyword>
<dbReference type="FunFam" id="2.40.10.10:FF:000120">
    <property type="entry name" value="Putative serine protease"/>
    <property type="match status" value="1"/>
</dbReference>
<dbReference type="KEGG" id="goe:100899511"/>
<evidence type="ECO:0000256" key="5">
    <source>
        <dbReference type="ARBA" id="ARBA00022734"/>
    </source>
</evidence>
<evidence type="ECO:0000256" key="8">
    <source>
        <dbReference type="ARBA" id="ARBA00022825"/>
    </source>
</evidence>
<keyword evidence="7" id="KW-0353">Hemolymph clotting</keyword>
<dbReference type="PRINTS" id="PR00722">
    <property type="entry name" value="CHYMOTRYPSIN"/>
</dbReference>
<sequence>MLSEASMQIFVLVLAVFLQDSCGAANYEATCGIFKRPTSTWRSRVSSLREESTSPYILGGITSSTDDFPWMVSLRRLRPGNKVSTHFCGGSIVSENAVVTAAHCVEEASDQNPIVVLFYDTQKKMFVRKIKRIVIHPRYNTQTNDYDIAILETESKFDFGGAESFLRPICLPKEDDQIELWRVCAVAGWGKLNQEDRYASRSLLMSDVPIVDKRLCQRSYSFLNPITNRMFCAGDYEHGQKGTCQGDSGGPVMCLRPDRQRYQLMGVTSWGFSCGKAKFPSVFTDVAKLTQFIKETTGLE</sequence>
<keyword evidence="2" id="KW-0768">Sushi</keyword>
<dbReference type="RefSeq" id="XP_003745785.1">
    <property type="nucleotide sequence ID" value="XM_003745737.1"/>
</dbReference>
<dbReference type="InterPro" id="IPR001314">
    <property type="entry name" value="Peptidase_S1A"/>
</dbReference>
<dbReference type="PROSITE" id="PS00134">
    <property type="entry name" value="TRYPSIN_HIS"/>
    <property type="match status" value="1"/>
</dbReference>
<evidence type="ECO:0000313" key="17">
    <source>
        <dbReference type="RefSeq" id="XP_003745785.1"/>
    </source>
</evidence>
<dbReference type="GO" id="GO:0030246">
    <property type="term" value="F:carbohydrate binding"/>
    <property type="evidence" value="ECO:0007669"/>
    <property type="project" value="UniProtKB-KW"/>
</dbReference>
<organism evidence="16 17">
    <name type="scientific">Galendromus occidentalis</name>
    <name type="common">western predatory mite</name>
    <dbReference type="NCBI Taxonomy" id="34638"/>
    <lineage>
        <taxon>Eukaryota</taxon>
        <taxon>Metazoa</taxon>
        <taxon>Ecdysozoa</taxon>
        <taxon>Arthropoda</taxon>
        <taxon>Chelicerata</taxon>
        <taxon>Arachnida</taxon>
        <taxon>Acari</taxon>
        <taxon>Parasitiformes</taxon>
        <taxon>Mesostigmata</taxon>
        <taxon>Gamasina</taxon>
        <taxon>Phytoseioidea</taxon>
        <taxon>Phytoseiidae</taxon>
        <taxon>Typhlodrominae</taxon>
        <taxon>Galendromus</taxon>
    </lineage>
</organism>
<evidence type="ECO:0000256" key="9">
    <source>
        <dbReference type="ARBA" id="ARBA00022889"/>
    </source>
</evidence>
<dbReference type="PROSITE" id="PS00135">
    <property type="entry name" value="TRYPSIN_SER"/>
    <property type="match status" value="1"/>
</dbReference>
<evidence type="ECO:0000256" key="1">
    <source>
        <dbReference type="ARBA" id="ARBA00022536"/>
    </source>
</evidence>
<keyword evidence="17" id="KW-0812">Transmembrane</keyword>
<dbReference type="CDD" id="cd00190">
    <property type="entry name" value="Tryp_SPc"/>
    <property type="match status" value="1"/>
</dbReference>
<dbReference type="AlphaFoldDB" id="A0AAJ6QW46"/>
<evidence type="ECO:0000256" key="11">
    <source>
        <dbReference type="ARBA" id="ARBA00052079"/>
    </source>
</evidence>
<evidence type="ECO:0000256" key="14">
    <source>
        <dbReference type="SAM" id="SignalP"/>
    </source>
</evidence>
<evidence type="ECO:0000256" key="12">
    <source>
        <dbReference type="ARBA" id="ARBA00066707"/>
    </source>
</evidence>
<dbReference type="GO" id="GO:0006508">
    <property type="term" value="P:proteolysis"/>
    <property type="evidence" value="ECO:0007669"/>
    <property type="project" value="UniProtKB-KW"/>
</dbReference>
<feature type="chain" id="PRO_5042551726" description="limulus clotting factor C" evidence="14">
    <location>
        <begin position="25"/>
        <end position="300"/>
    </location>
</feature>